<dbReference type="SUPFAM" id="SSF56281">
    <property type="entry name" value="Metallo-hydrolase/oxidoreductase"/>
    <property type="match status" value="1"/>
</dbReference>
<dbReference type="GO" id="GO:0046872">
    <property type="term" value="F:metal ion binding"/>
    <property type="evidence" value="ECO:0007669"/>
    <property type="project" value="UniProtKB-KW"/>
</dbReference>
<evidence type="ECO:0000256" key="3">
    <source>
        <dbReference type="ARBA" id="ARBA00022801"/>
    </source>
</evidence>
<dbReference type="Proteomes" id="UP001174694">
    <property type="component" value="Unassembled WGS sequence"/>
</dbReference>
<keyword evidence="4" id="KW-0862">Zinc</keyword>
<dbReference type="InterPro" id="IPR001279">
    <property type="entry name" value="Metallo-B-lactamas"/>
</dbReference>
<protein>
    <submittedName>
        <fullName evidence="6">Metallo-beta-lactamase superfamily protein</fullName>
    </submittedName>
</protein>
<dbReference type="Pfam" id="PF00753">
    <property type="entry name" value="Lactamase_B"/>
    <property type="match status" value="1"/>
</dbReference>
<evidence type="ECO:0000256" key="2">
    <source>
        <dbReference type="ARBA" id="ARBA00022723"/>
    </source>
</evidence>
<evidence type="ECO:0000259" key="5">
    <source>
        <dbReference type="SMART" id="SM00849"/>
    </source>
</evidence>
<organism evidence="6 7">
    <name type="scientific">Pleurostoma richardsiae</name>
    <dbReference type="NCBI Taxonomy" id="41990"/>
    <lineage>
        <taxon>Eukaryota</taxon>
        <taxon>Fungi</taxon>
        <taxon>Dikarya</taxon>
        <taxon>Ascomycota</taxon>
        <taxon>Pezizomycotina</taxon>
        <taxon>Sordariomycetes</taxon>
        <taxon>Sordariomycetidae</taxon>
        <taxon>Calosphaeriales</taxon>
        <taxon>Pleurostomataceae</taxon>
        <taxon>Pleurostoma</taxon>
    </lineage>
</organism>
<feature type="domain" description="Metallo-beta-lactamase" evidence="5">
    <location>
        <begin position="42"/>
        <end position="266"/>
    </location>
</feature>
<comment type="similarity">
    <text evidence="1">Belongs to the metallo-beta-lactamase superfamily.</text>
</comment>
<evidence type="ECO:0000256" key="4">
    <source>
        <dbReference type="ARBA" id="ARBA00022833"/>
    </source>
</evidence>
<dbReference type="PANTHER" id="PTHR42978:SF5">
    <property type="entry name" value="METALLO-BETA-LACTAMASE DOMAIN-CONTAINING PROTEIN"/>
    <property type="match status" value="1"/>
</dbReference>
<evidence type="ECO:0000313" key="6">
    <source>
        <dbReference type="EMBL" id="KAJ9144582.1"/>
    </source>
</evidence>
<keyword evidence="7" id="KW-1185">Reference proteome</keyword>
<dbReference type="EMBL" id="JANBVO010000016">
    <property type="protein sequence ID" value="KAJ9144582.1"/>
    <property type="molecule type" value="Genomic_DNA"/>
</dbReference>
<dbReference type="Gene3D" id="3.60.15.10">
    <property type="entry name" value="Ribonuclease Z/Hydroxyacylglutathione hydrolase-like"/>
    <property type="match status" value="1"/>
</dbReference>
<name>A0AA38VQ66_9PEZI</name>
<proteinExistence type="inferred from homology"/>
<gene>
    <name evidence="6" type="ORF">NKR23_g5793</name>
</gene>
<sequence>MNIPQSNNIVRVKILDTTTYLTGVAQIFIKPVVKGHETLSFYDVAFLIEHDGLGKKAMFDLGTRKDYWNLAPAIQMVFGSDTAMTGMRIDKEVSEILEEGGVALDSIDYCIWSHFHYDHCGNMSPFPPSTSIVMGSGFKSADILPGYPENPKSPVLASDFANRRIEQVDFSGDLTIGGFRAYDFFGDGSLYLLDSPGHCAGHICALARTTPSSHENGASFMLLGGDISHFPGHFRPTPALPFPDTIPASAVLRRTDHRLPPVCPCSLFADHHPNASDQSVTRETPWYDLPGEWPTAYENPETARSSVLSLQEMDGDENVLVCLAHDAALLDVLPVFNKEPGKDCNDWRENGWKQECHWGWLNEIPIDGQPAHPPLVDGFWRDGKKWDYDSFKKQLFAS</sequence>
<keyword evidence="2" id="KW-0479">Metal-binding</keyword>
<keyword evidence="3" id="KW-0378">Hydrolase</keyword>
<evidence type="ECO:0000256" key="1">
    <source>
        <dbReference type="ARBA" id="ARBA00007749"/>
    </source>
</evidence>
<dbReference type="SMART" id="SM00849">
    <property type="entry name" value="Lactamase_B"/>
    <property type="match status" value="1"/>
</dbReference>
<dbReference type="InterPro" id="IPR051013">
    <property type="entry name" value="MBL_superfamily_lactonases"/>
</dbReference>
<accession>A0AA38VQ66</accession>
<dbReference type="CDD" id="cd07730">
    <property type="entry name" value="metallo-hydrolase-like_MBL-fold"/>
    <property type="match status" value="1"/>
</dbReference>
<dbReference type="PANTHER" id="PTHR42978">
    <property type="entry name" value="QUORUM-QUENCHING LACTONASE YTNP-RELATED-RELATED"/>
    <property type="match status" value="1"/>
</dbReference>
<evidence type="ECO:0000313" key="7">
    <source>
        <dbReference type="Proteomes" id="UP001174694"/>
    </source>
</evidence>
<reference evidence="6" key="1">
    <citation type="submission" date="2022-07" db="EMBL/GenBank/DDBJ databases">
        <title>Fungi with potential for degradation of polypropylene.</title>
        <authorList>
            <person name="Gostincar C."/>
        </authorList>
    </citation>
    <scope>NUCLEOTIDE SEQUENCE</scope>
    <source>
        <strain evidence="6">EXF-13308</strain>
    </source>
</reference>
<dbReference type="GO" id="GO:0016787">
    <property type="term" value="F:hydrolase activity"/>
    <property type="evidence" value="ECO:0007669"/>
    <property type="project" value="UniProtKB-KW"/>
</dbReference>
<dbReference type="AlphaFoldDB" id="A0AA38VQ66"/>
<dbReference type="InterPro" id="IPR036866">
    <property type="entry name" value="RibonucZ/Hydroxyglut_hydro"/>
</dbReference>
<comment type="caution">
    <text evidence="6">The sequence shown here is derived from an EMBL/GenBank/DDBJ whole genome shotgun (WGS) entry which is preliminary data.</text>
</comment>